<proteinExistence type="predicted"/>
<keyword evidence="1" id="KW-0472">Membrane</keyword>
<name>A0A3P6QS63_CYLGO</name>
<accession>A0A3P6QS63</accession>
<keyword evidence="1" id="KW-1133">Transmembrane helix</keyword>
<keyword evidence="3" id="KW-1185">Reference proteome</keyword>
<dbReference type="AlphaFoldDB" id="A0A3P6QS63"/>
<keyword evidence="1" id="KW-0812">Transmembrane</keyword>
<protein>
    <submittedName>
        <fullName evidence="2">Uncharacterized protein</fullName>
    </submittedName>
</protein>
<dbReference type="EMBL" id="UYRV01006016">
    <property type="protein sequence ID" value="VDK53252.1"/>
    <property type="molecule type" value="Genomic_DNA"/>
</dbReference>
<dbReference type="OrthoDB" id="5892201at2759"/>
<reference evidence="2 3" key="1">
    <citation type="submission" date="2018-11" db="EMBL/GenBank/DDBJ databases">
        <authorList>
            <consortium name="Pathogen Informatics"/>
        </authorList>
    </citation>
    <scope>NUCLEOTIDE SEQUENCE [LARGE SCALE GENOMIC DNA]</scope>
</reference>
<gene>
    <name evidence="2" type="ORF">CGOC_LOCUS2625</name>
</gene>
<evidence type="ECO:0000256" key="1">
    <source>
        <dbReference type="SAM" id="Phobius"/>
    </source>
</evidence>
<dbReference type="Proteomes" id="UP000271889">
    <property type="component" value="Unassembled WGS sequence"/>
</dbReference>
<feature type="transmembrane region" description="Helical" evidence="1">
    <location>
        <begin position="30"/>
        <end position="55"/>
    </location>
</feature>
<sequence>MFFFVSLGLIAAYLTWVAITSNFDFSFFDAVVLTVVSLIGLIVLFEALSICWQIIVSRADQYASNPPAIEFIGFEATNSIVSELSSFTHPKNGHHVTTFY</sequence>
<organism evidence="2 3">
    <name type="scientific">Cylicostephanus goldi</name>
    <name type="common">Nematode worm</name>
    <dbReference type="NCBI Taxonomy" id="71465"/>
    <lineage>
        <taxon>Eukaryota</taxon>
        <taxon>Metazoa</taxon>
        <taxon>Ecdysozoa</taxon>
        <taxon>Nematoda</taxon>
        <taxon>Chromadorea</taxon>
        <taxon>Rhabditida</taxon>
        <taxon>Rhabditina</taxon>
        <taxon>Rhabditomorpha</taxon>
        <taxon>Strongyloidea</taxon>
        <taxon>Strongylidae</taxon>
        <taxon>Cylicostephanus</taxon>
    </lineage>
</organism>
<evidence type="ECO:0000313" key="3">
    <source>
        <dbReference type="Proteomes" id="UP000271889"/>
    </source>
</evidence>
<evidence type="ECO:0000313" key="2">
    <source>
        <dbReference type="EMBL" id="VDK53252.1"/>
    </source>
</evidence>